<dbReference type="InterPro" id="IPR026444">
    <property type="entry name" value="Secre_tail"/>
</dbReference>
<dbReference type="Proteomes" id="UP000256924">
    <property type="component" value="Unassembled WGS sequence"/>
</dbReference>
<proteinExistence type="predicted"/>
<feature type="chain" id="PRO_5017747925" description="Secretion system C-terminal sorting domain-containing protein" evidence="2">
    <location>
        <begin position="24"/>
        <end position="515"/>
    </location>
</feature>
<evidence type="ECO:0000313" key="5">
    <source>
        <dbReference type="Proteomes" id="UP000256924"/>
    </source>
</evidence>
<dbReference type="AlphaFoldDB" id="A0A3D9BDK2"/>
<protein>
    <recommendedName>
        <fullName evidence="3">Secretion system C-terminal sorting domain-containing protein</fullName>
    </recommendedName>
</protein>
<dbReference type="InterPro" id="IPR013431">
    <property type="entry name" value="Delta_60_rpt"/>
</dbReference>
<accession>A0A3D9BDK2</accession>
<dbReference type="Pfam" id="PF17164">
    <property type="entry name" value="DUF5122"/>
    <property type="match status" value="6"/>
</dbReference>
<evidence type="ECO:0000313" key="4">
    <source>
        <dbReference type="EMBL" id="REC51529.1"/>
    </source>
</evidence>
<dbReference type="Gene3D" id="2.80.10.50">
    <property type="match status" value="3"/>
</dbReference>
<evidence type="ECO:0000259" key="3">
    <source>
        <dbReference type="Pfam" id="PF18962"/>
    </source>
</evidence>
<keyword evidence="1 2" id="KW-0732">Signal</keyword>
<organism evidence="4 5">
    <name type="scientific">Candidatus Chryseobacterium massiliense</name>
    <dbReference type="NCBI Taxonomy" id="204089"/>
    <lineage>
        <taxon>Bacteria</taxon>
        <taxon>Pseudomonadati</taxon>
        <taxon>Bacteroidota</taxon>
        <taxon>Flavobacteriia</taxon>
        <taxon>Flavobacteriales</taxon>
        <taxon>Weeksellaceae</taxon>
        <taxon>Chryseobacterium group</taxon>
        <taxon>Chryseobacterium</taxon>
    </lineage>
</organism>
<dbReference type="RefSeq" id="WP_116097498.1">
    <property type="nucleotide sequence ID" value="NZ_QNVU01000008.1"/>
</dbReference>
<evidence type="ECO:0000256" key="2">
    <source>
        <dbReference type="SAM" id="SignalP"/>
    </source>
</evidence>
<dbReference type="Pfam" id="PF18962">
    <property type="entry name" value="Por_Secre_tail"/>
    <property type="match status" value="1"/>
</dbReference>
<dbReference type="SUPFAM" id="SSF82171">
    <property type="entry name" value="DPP6 N-terminal domain-like"/>
    <property type="match status" value="1"/>
</dbReference>
<dbReference type="NCBIfam" id="TIGR02608">
    <property type="entry name" value="delta_60_rpt"/>
    <property type="match status" value="7"/>
</dbReference>
<comment type="caution">
    <text evidence="4">The sequence shown here is derived from an EMBL/GenBank/DDBJ whole genome shotgun (WGS) entry which is preliminary data.</text>
</comment>
<dbReference type="NCBIfam" id="TIGR04183">
    <property type="entry name" value="Por_Secre_tail"/>
    <property type="match status" value="1"/>
</dbReference>
<name>A0A3D9BDK2_9FLAO</name>
<gene>
    <name evidence="4" type="ORF">DRF68_05930</name>
</gene>
<evidence type="ECO:0000256" key="1">
    <source>
        <dbReference type="ARBA" id="ARBA00022729"/>
    </source>
</evidence>
<dbReference type="EMBL" id="QNVU01000008">
    <property type="protein sequence ID" value="REC51529.1"/>
    <property type="molecule type" value="Genomic_DNA"/>
</dbReference>
<reference evidence="4 5" key="1">
    <citation type="journal article" date="2004" name="Emerg. Infect. Dis.">
        <title>Amoebae-resisting bacteria isolated from human nasal swabs by amoebal coculture.</title>
        <authorList>
            <person name="Greub G."/>
            <person name="La Scola B."/>
            <person name="Raoult D."/>
        </authorList>
    </citation>
    <scope>NUCLEOTIDE SEQUENCE [LARGE SCALE GENOMIC DNA]</scope>
    <source>
        <strain evidence="4 5">CCUG 51329</strain>
    </source>
</reference>
<feature type="signal peptide" evidence="2">
    <location>
        <begin position="1"/>
        <end position="23"/>
    </location>
</feature>
<keyword evidence="5" id="KW-1185">Reference proteome</keyword>
<sequence>MNKKITFLGVLLVFCGYFQSQTAGTLDSNFGIGGKVTSNYFSTQIIYDTATQPDGKIVAVGASTTGTSSNNKFYAVRFNSNGGIDTSFGSNGFVSLDMSGLGYNNFAKTVELQPDGKIILGGAVAQNNAGDNYYFGVLRLNVNGTADTTFGNQGKSIFSMSSYSSTLNQIKDIALQPDGKIVVAGTYYNSPSTDFAVARLNIDGSLDSDFSNDGKTLIGFTYTSTINDDEAHKIKILNDSKILIGGKTYYRDGAWCLLQPDGSLDSVFGTGGKKTFTTDGNFYFGTFYFLPDNSVLIGGYTSGNNGDAALYKVSLNGALDTGFGNNGKIIVDLDSSSSDGIIADLDIDNTGKIYAVGKTETGGISYFYILNFNNNGTLNTSFSYDGKVLVSFGASYNYGNSVSIQPDGKVLLAGSYNYPSAASLARLFNQSYLNTSEIDEKNIFTIYPNPTTDYFTISKSGINEKVEKVEIFDEAGRIIKTVFIKLNDTKIEVSDLSSGIYYVHLKNITKKLIIK</sequence>
<feature type="domain" description="Secretion system C-terminal sorting" evidence="3">
    <location>
        <begin position="446"/>
        <end position="514"/>
    </location>
</feature>